<keyword evidence="2" id="KW-1185">Reference proteome</keyword>
<organism evidence="1 2">
    <name type="scientific">Geobacillus genomosp. 3</name>
    <dbReference type="NCBI Taxonomy" id="1921421"/>
    <lineage>
        <taxon>Bacteria</taxon>
        <taxon>Bacillati</taxon>
        <taxon>Bacillota</taxon>
        <taxon>Bacilli</taxon>
        <taxon>Bacillales</taxon>
        <taxon>Anoxybacillaceae</taxon>
        <taxon>Geobacillus</taxon>
    </lineage>
</organism>
<dbReference type="Proteomes" id="UP000015500">
    <property type="component" value="Chromosome"/>
</dbReference>
<accession>S5Z2L2</accession>
<dbReference type="EMBL" id="CP006254">
    <property type="protein sequence ID" value="AGT33279.1"/>
    <property type="molecule type" value="Genomic_DNA"/>
</dbReference>
<dbReference type="AlphaFoldDB" id="S5Z2L2"/>
<dbReference type="HOGENOM" id="CLU_2879454_0_0_9"/>
<protein>
    <submittedName>
        <fullName evidence="1">Uncharacterized protein</fullName>
    </submittedName>
</protein>
<gene>
    <name evidence="1" type="ORF">M493_15315</name>
</gene>
<dbReference type="KEGG" id="gjf:M493_15315"/>
<evidence type="ECO:0000313" key="1">
    <source>
        <dbReference type="EMBL" id="AGT33279.1"/>
    </source>
</evidence>
<name>S5Z2L2_GEOG3</name>
<proteinExistence type="predicted"/>
<reference evidence="1 2" key="1">
    <citation type="journal article" date="2014" name="Genome Announc.">
        <title>Complete Genome Sequence of the Thermophilic Polychlorinated Biphenyl Degrader Geobacillus sp. Strain JF8 (NBRC 109937).</title>
        <authorList>
            <person name="Shintani M."/>
            <person name="Ohtsubo Y."/>
            <person name="Fukuda K."/>
            <person name="Hosoyama A."/>
            <person name="Ohji S."/>
            <person name="Yamazoe A."/>
            <person name="Fujita N."/>
            <person name="Nagata Y."/>
            <person name="Tsuda M."/>
            <person name="Hatta T."/>
            <person name="Kimbara K."/>
        </authorList>
    </citation>
    <scope>NUCLEOTIDE SEQUENCE [LARGE SCALE GENOMIC DNA]</scope>
    <source>
        <strain evidence="1 2">JF8</strain>
    </source>
</reference>
<sequence length="63" mass="7203">MIVFALPRKQLLSHQNGSCRRILRTKKDGDRPIAVQYPGELTSRRRPPASFVYIAHPLTCVDK</sequence>
<evidence type="ECO:0000313" key="2">
    <source>
        <dbReference type="Proteomes" id="UP000015500"/>
    </source>
</evidence>